<feature type="region of interest" description="Disordered" evidence="1">
    <location>
        <begin position="72"/>
        <end position="94"/>
    </location>
</feature>
<keyword evidence="3" id="KW-1185">Reference proteome</keyword>
<organism evidence="2 3">
    <name type="scientific">Nyctereutes procyonoides</name>
    <name type="common">Raccoon dog</name>
    <name type="synonym">Canis procyonoides</name>
    <dbReference type="NCBI Taxonomy" id="34880"/>
    <lineage>
        <taxon>Eukaryota</taxon>
        <taxon>Metazoa</taxon>
        <taxon>Chordata</taxon>
        <taxon>Craniata</taxon>
        <taxon>Vertebrata</taxon>
        <taxon>Euteleostomi</taxon>
        <taxon>Mammalia</taxon>
        <taxon>Eutheria</taxon>
        <taxon>Laurasiatheria</taxon>
        <taxon>Carnivora</taxon>
        <taxon>Caniformia</taxon>
        <taxon>Canidae</taxon>
        <taxon>Nyctereutes</taxon>
    </lineage>
</organism>
<feature type="region of interest" description="Disordered" evidence="1">
    <location>
        <begin position="131"/>
        <end position="201"/>
    </location>
</feature>
<protein>
    <submittedName>
        <fullName evidence="2">(raccoon dog) hypothetical protein</fullName>
    </submittedName>
</protein>
<evidence type="ECO:0000313" key="2">
    <source>
        <dbReference type="EMBL" id="CAD7692811.1"/>
    </source>
</evidence>
<dbReference type="Proteomes" id="UP000645828">
    <property type="component" value="Unassembled WGS sequence"/>
</dbReference>
<dbReference type="EMBL" id="CAJHUB010000775">
    <property type="protein sequence ID" value="CAD7692811.1"/>
    <property type="molecule type" value="Genomic_DNA"/>
</dbReference>
<gene>
    <name evidence="2" type="ORF">NYPRO_LOCUS25605</name>
</gene>
<proteinExistence type="predicted"/>
<evidence type="ECO:0000256" key="1">
    <source>
        <dbReference type="SAM" id="MobiDB-lite"/>
    </source>
</evidence>
<accession>A0A811ZW54</accession>
<dbReference type="AlphaFoldDB" id="A0A811ZW54"/>
<reference evidence="2" key="1">
    <citation type="submission" date="2020-12" db="EMBL/GenBank/DDBJ databases">
        <authorList>
            <consortium name="Molecular Ecology Group"/>
        </authorList>
    </citation>
    <scope>NUCLEOTIDE SEQUENCE</scope>
    <source>
        <strain evidence="2">TBG_1078</strain>
    </source>
</reference>
<evidence type="ECO:0000313" key="3">
    <source>
        <dbReference type="Proteomes" id="UP000645828"/>
    </source>
</evidence>
<sequence>MKRTEAYPAALGHICKEKHTGNHLLGLHSPPEPAERSAARSPGASDTLFFFLRQTHKTAVITLRARPVFATTHDRHSRMPRSSPKRWEHTLGGTGPVCPRLHQCKSVALETGSPKNRRGPGSLWVRTLQSHTPFTGRTGPGSQGPAGTHTCLSARRALPGPEARAPGIPSPPPPPAYLTRGAAETEDRGRRRREDGATRGEIRRLPQITARRTEVGARSGATFPSFLRLASATSYQRLARRRVKPHFPEGCAFARALWAPGENGACAFTRTRTPSVKRTAGPASACFLGTGAPRARNYTSQKVMRPRKTFRVAGQLARTPSCGAVDSPPVGVLPPEVSVLRPGPLLGSPWGLWAFDARLPGTVVPKTPCVRAVMATVVGGQTTLPGHSCGRVTAVDCRRLVYRSQQWRPQGKSHFGVVLATVSAAWRMRWVRHYFGGTPAQRSPVEWNGWTRSTSEGRGMAHGVSRVLTGLLAGGDLTRVTLEGLLASG</sequence>
<feature type="compositionally biased region" description="Basic and acidic residues" evidence="1">
    <location>
        <begin position="183"/>
        <end position="201"/>
    </location>
</feature>
<name>A0A811ZW54_NYCPR</name>
<comment type="caution">
    <text evidence="2">The sequence shown here is derived from an EMBL/GenBank/DDBJ whole genome shotgun (WGS) entry which is preliminary data.</text>
</comment>